<dbReference type="RefSeq" id="WP_132429914.1">
    <property type="nucleotide sequence ID" value="NZ_SMFZ01000002.1"/>
</dbReference>
<dbReference type="InterPro" id="IPR029063">
    <property type="entry name" value="SAM-dependent_MTases_sf"/>
</dbReference>
<keyword evidence="2" id="KW-0489">Methyltransferase</keyword>
<protein>
    <submittedName>
        <fullName evidence="2">Methyltransferase family protein</fullName>
    </submittedName>
</protein>
<dbReference type="Proteomes" id="UP000295560">
    <property type="component" value="Unassembled WGS sequence"/>
</dbReference>
<dbReference type="OrthoDB" id="9810247at2"/>
<feature type="domain" description="C-methyltransferase" evidence="1">
    <location>
        <begin position="288"/>
        <end position="391"/>
    </location>
</feature>
<keyword evidence="3" id="KW-1185">Reference proteome</keyword>
<sequence>MTDPHAAPISTACPACATPANEPFIALTGLPVHGTAVFDTPEAARRVTVGDQELCLCPACGVVFNRAFDPALLDYTGSHEESQHNSPRFAAYAAELSADWTARYRLTGTHVVEIGCGAGDFAVEMLRAGVGGVTGIDPHFAADRVPADLTGRLTALPSEFDARQIEPGTSAVVCRHTLEHIPALRSFGDEIVTGMRKAAVPAFLAEVPDLGRILAEGAFWDLQYEHCSYFTPETVTGYLRGIGFGEVAARTTYDDQYVVAEATAPDAGPDGSAAVPAGTLSDLDGACRAFADTVRDGVRSWGAWMGERSAAGDPVAVWGGGAKGLTFLAMLGADAAPVRAVVDINPGLQGRYIAGPGLPIVAPADLTRTPPRSVVLMNPIYRGEVRADLDRLGLQSTELLAL</sequence>
<dbReference type="AlphaFoldDB" id="A0A4R1HKU0"/>
<dbReference type="InterPro" id="IPR013691">
    <property type="entry name" value="MeTrfase_14"/>
</dbReference>
<evidence type="ECO:0000313" key="2">
    <source>
        <dbReference type="EMBL" id="TCK21125.1"/>
    </source>
</evidence>
<proteinExistence type="predicted"/>
<comment type="caution">
    <text evidence="2">The sequence shown here is derived from an EMBL/GenBank/DDBJ whole genome shotgun (WGS) entry which is preliminary data.</text>
</comment>
<dbReference type="GO" id="GO:0008168">
    <property type="term" value="F:methyltransferase activity"/>
    <property type="evidence" value="ECO:0007669"/>
    <property type="project" value="UniProtKB-KW"/>
</dbReference>
<reference evidence="2 3" key="1">
    <citation type="submission" date="2019-03" db="EMBL/GenBank/DDBJ databases">
        <title>Sequencing the genomes of 1000 actinobacteria strains.</title>
        <authorList>
            <person name="Klenk H.-P."/>
        </authorList>
    </citation>
    <scope>NUCLEOTIDE SEQUENCE [LARGE SCALE GENOMIC DNA]</scope>
    <source>
        <strain evidence="2 3">DSM 44969</strain>
    </source>
</reference>
<accession>A0A4R1HKU0</accession>
<organism evidence="2 3">
    <name type="scientific">Pseudonocardia endophytica</name>
    <dbReference type="NCBI Taxonomy" id="401976"/>
    <lineage>
        <taxon>Bacteria</taxon>
        <taxon>Bacillati</taxon>
        <taxon>Actinomycetota</taxon>
        <taxon>Actinomycetes</taxon>
        <taxon>Pseudonocardiales</taxon>
        <taxon>Pseudonocardiaceae</taxon>
        <taxon>Pseudonocardia</taxon>
    </lineage>
</organism>
<name>A0A4R1HKU0_PSEEN</name>
<evidence type="ECO:0000259" key="1">
    <source>
        <dbReference type="Pfam" id="PF08484"/>
    </source>
</evidence>
<dbReference type="Pfam" id="PF13489">
    <property type="entry name" value="Methyltransf_23"/>
    <property type="match status" value="1"/>
</dbReference>
<evidence type="ECO:0000313" key="3">
    <source>
        <dbReference type="Proteomes" id="UP000295560"/>
    </source>
</evidence>
<dbReference type="GO" id="GO:0032259">
    <property type="term" value="P:methylation"/>
    <property type="evidence" value="ECO:0007669"/>
    <property type="project" value="UniProtKB-KW"/>
</dbReference>
<gene>
    <name evidence="2" type="ORF">EV378_5104</name>
</gene>
<dbReference type="CDD" id="cd02440">
    <property type="entry name" value="AdoMet_MTases"/>
    <property type="match status" value="1"/>
</dbReference>
<dbReference type="EMBL" id="SMFZ01000002">
    <property type="protein sequence ID" value="TCK21125.1"/>
    <property type="molecule type" value="Genomic_DNA"/>
</dbReference>
<dbReference type="Gene3D" id="3.40.50.720">
    <property type="entry name" value="NAD(P)-binding Rossmann-like Domain"/>
    <property type="match status" value="1"/>
</dbReference>
<dbReference type="SUPFAM" id="SSF53335">
    <property type="entry name" value="S-adenosyl-L-methionine-dependent methyltransferases"/>
    <property type="match status" value="1"/>
</dbReference>
<dbReference type="Pfam" id="PF08484">
    <property type="entry name" value="Methyltransf_14"/>
    <property type="match status" value="1"/>
</dbReference>
<dbReference type="Gene3D" id="3.40.50.150">
    <property type="entry name" value="Vaccinia Virus protein VP39"/>
    <property type="match status" value="1"/>
</dbReference>
<keyword evidence="2" id="KW-0808">Transferase</keyword>